<evidence type="ECO:0000313" key="9">
    <source>
        <dbReference type="Proteomes" id="UP000243498"/>
    </source>
</evidence>
<evidence type="ECO:0000259" key="7">
    <source>
        <dbReference type="Pfam" id="PF20684"/>
    </source>
</evidence>
<feature type="transmembrane region" description="Helical" evidence="6">
    <location>
        <begin position="97"/>
        <end position="122"/>
    </location>
</feature>
<evidence type="ECO:0000256" key="4">
    <source>
        <dbReference type="ARBA" id="ARBA00023136"/>
    </source>
</evidence>
<keyword evidence="9" id="KW-1185">Reference proteome</keyword>
<dbReference type="STRING" id="1081105.A0A166X9K4"/>
<dbReference type="OMA" id="AGNFVAM"/>
<keyword evidence="4 6" id="KW-0472">Membrane</keyword>
<evidence type="ECO:0000256" key="5">
    <source>
        <dbReference type="ARBA" id="ARBA00038359"/>
    </source>
</evidence>
<organism evidence="8 9">
    <name type="scientific">Metarhizium rileyi (strain RCEF 4871)</name>
    <name type="common">Nomuraea rileyi</name>
    <dbReference type="NCBI Taxonomy" id="1649241"/>
    <lineage>
        <taxon>Eukaryota</taxon>
        <taxon>Fungi</taxon>
        <taxon>Dikarya</taxon>
        <taxon>Ascomycota</taxon>
        <taxon>Pezizomycotina</taxon>
        <taxon>Sordariomycetes</taxon>
        <taxon>Hypocreomycetidae</taxon>
        <taxon>Hypocreales</taxon>
        <taxon>Clavicipitaceae</taxon>
        <taxon>Metarhizium</taxon>
    </lineage>
</organism>
<evidence type="ECO:0000256" key="2">
    <source>
        <dbReference type="ARBA" id="ARBA00022692"/>
    </source>
</evidence>
<dbReference type="AlphaFoldDB" id="A0A166X9K4"/>
<dbReference type="PANTHER" id="PTHR33048">
    <property type="entry name" value="PTH11-LIKE INTEGRAL MEMBRANE PROTEIN (AFU_ORTHOLOGUE AFUA_5G11245)"/>
    <property type="match status" value="1"/>
</dbReference>
<dbReference type="InterPro" id="IPR049326">
    <property type="entry name" value="Rhodopsin_dom_fungi"/>
</dbReference>
<dbReference type="OrthoDB" id="444631at2759"/>
<keyword evidence="3 6" id="KW-1133">Transmembrane helix</keyword>
<reference evidence="8 9" key="1">
    <citation type="journal article" date="2016" name="Genome Biol. Evol.">
        <title>Divergent and convergent evolution of fungal pathogenicity.</title>
        <authorList>
            <person name="Shang Y."/>
            <person name="Xiao G."/>
            <person name="Zheng P."/>
            <person name="Cen K."/>
            <person name="Zhan S."/>
            <person name="Wang C."/>
        </authorList>
    </citation>
    <scope>NUCLEOTIDE SEQUENCE [LARGE SCALE GENOMIC DNA]</scope>
    <source>
        <strain evidence="8 9">RCEF 4871</strain>
    </source>
</reference>
<dbReference type="EMBL" id="AZHC01000041">
    <property type="protein sequence ID" value="OAA35572.1"/>
    <property type="molecule type" value="Genomic_DNA"/>
</dbReference>
<protein>
    <recommendedName>
        <fullName evidence="7">Rhodopsin domain-containing protein</fullName>
    </recommendedName>
</protein>
<dbReference type="Proteomes" id="UP000243498">
    <property type="component" value="Unassembled WGS sequence"/>
</dbReference>
<evidence type="ECO:0000256" key="1">
    <source>
        <dbReference type="ARBA" id="ARBA00004141"/>
    </source>
</evidence>
<sequence length="416" mass="46503">MVSLSDPPPGLDLTETKVPALVSVFVIIWVLGTITVLLRLLARRISRNYLWWDDWIIVASLLWSGGFMFVVTCYMVKHGFGLHIWAAPADAIRSYFLGLFVAEILYTLSLVFIKWSILAFYWRIFGAGRRIRPLLWTMFAVVCSWGIAVLLITIFQCLPVDAFWRRFDPIRPLEATSYACNVNQTHFFVGNAIPNMITDVLLLMTPIPLIWKLSLHREQKLAILSIFAIGAFVTAVSVVRLYILFNLALSDPDTTWYFSDQVMWTGVEVNVATICGNVVCSQFGDELTDAPSACLPSLKPILNLVVHGTFSHTSKSTSVPVDRTLVTVGGTSRERGRGQGSDLRLHTRSHGTKSAFSNVSRGIHADARQHFWALADSESHTWRDMARHGETRMMNVLATTTLERAADAPSVQATVV</sequence>
<proteinExistence type="inferred from homology"/>
<evidence type="ECO:0000256" key="3">
    <source>
        <dbReference type="ARBA" id="ARBA00022989"/>
    </source>
</evidence>
<comment type="subcellular location">
    <subcellularLocation>
        <location evidence="1">Membrane</location>
        <topology evidence="1">Multi-pass membrane protein</topology>
    </subcellularLocation>
</comment>
<gene>
    <name evidence="8" type="ORF">NOR_07957</name>
</gene>
<evidence type="ECO:0000256" key="6">
    <source>
        <dbReference type="SAM" id="Phobius"/>
    </source>
</evidence>
<feature type="transmembrane region" description="Helical" evidence="6">
    <location>
        <begin position="54"/>
        <end position="77"/>
    </location>
</feature>
<comment type="similarity">
    <text evidence="5">Belongs to the SAT4 family.</text>
</comment>
<feature type="transmembrane region" description="Helical" evidence="6">
    <location>
        <begin position="192"/>
        <end position="211"/>
    </location>
</feature>
<dbReference type="Pfam" id="PF20684">
    <property type="entry name" value="Fung_rhodopsin"/>
    <property type="match status" value="1"/>
</dbReference>
<comment type="caution">
    <text evidence="8">The sequence shown here is derived from an EMBL/GenBank/DDBJ whole genome shotgun (WGS) entry which is preliminary data.</text>
</comment>
<evidence type="ECO:0000313" key="8">
    <source>
        <dbReference type="EMBL" id="OAA35572.1"/>
    </source>
</evidence>
<feature type="transmembrane region" description="Helical" evidence="6">
    <location>
        <begin position="134"/>
        <end position="155"/>
    </location>
</feature>
<keyword evidence="2 6" id="KW-0812">Transmembrane</keyword>
<feature type="transmembrane region" description="Helical" evidence="6">
    <location>
        <begin position="223"/>
        <end position="245"/>
    </location>
</feature>
<feature type="transmembrane region" description="Helical" evidence="6">
    <location>
        <begin position="20"/>
        <end position="42"/>
    </location>
</feature>
<accession>A0A166X9K4</accession>
<name>A0A166X9K4_METRR</name>
<dbReference type="InterPro" id="IPR052337">
    <property type="entry name" value="SAT4-like"/>
</dbReference>
<dbReference type="GO" id="GO:0016020">
    <property type="term" value="C:membrane"/>
    <property type="evidence" value="ECO:0007669"/>
    <property type="project" value="UniProtKB-SubCell"/>
</dbReference>
<feature type="domain" description="Rhodopsin" evidence="7">
    <location>
        <begin position="38"/>
        <end position="303"/>
    </location>
</feature>
<dbReference type="PANTHER" id="PTHR33048:SF47">
    <property type="entry name" value="INTEGRAL MEMBRANE PROTEIN-RELATED"/>
    <property type="match status" value="1"/>
</dbReference>